<dbReference type="SMART" id="SM01236">
    <property type="entry name" value="Haem_oxygenase_2"/>
    <property type="match status" value="1"/>
</dbReference>
<name>A0ABT0X3R1_9ACTN</name>
<dbReference type="Gene3D" id="1.20.910.10">
    <property type="entry name" value="Heme oxygenase-like"/>
    <property type="match status" value="1"/>
</dbReference>
<dbReference type="Pfam" id="PF14518">
    <property type="entry name" value="Haem_oxygenas_2"/>
    <property type="match status" value="1"/>
</dbReference>
<evidence type="ECO:0000256" key="1">
    <source>
        <dbReference type="SAM" id="MobiDB-lite"/>
    </source>
</evidence>
<comment type="caution">
    <text evidence="2">The sequence shown here is derived from an EMBL/GenBank/DDBJ whole genome shotgun (WGS) entry which is preliminary data.</text>
</comment>
<feature type="compositionally biased region" description="Pro residues" evidence="1">
    <location>
        <begin position="1"/>
        <end position="13"/>
    </location>
</feature>
<evidence type="ECO:0000313" key="2">
    <source>
        <dbReference type="EMBL" id="MCM2577179.1"/>
    </source>
</evidence>
<feature type="region of interest" description="Disordered" evidence="1">
    <location>
        <begin position="1"/>
        <end position="20"/>
    </location>
</feature>
<sequence length="307" mass="33828">MRSPPDPECPPTWPGTSGRDPFGDDLQLALQMCYELHYRGFRDVDDAWEWSPQLLAFRAGCEAVFLDALRRRAPGGDDVGAILDGLLREPVEGTGVSHFLRDHGEWWHMREFFVHRSVYHLKEADPHAWVIPRLQGGAKAALVAVEFDEFGAGRGERMHSRLFADLLAGAGLDPGYLGHLGAVPAPALAIVNMMSLFGLHRSLRGALVGHFTAAEITTAPSARRMVAALERLGADPACVRFYAEHIEADAVHEQVMRHEVVGDLLAREPELAADVVFGIHATELLEQHLAEHLLGAWREGRGSLHGR</sequence>
<dbReference type="Proteomes" id="UP001167160">
    <property type="component" value="Unassembled WGS sequence"/>
</dbReference>
<evidence type="ECO:0000313" key="3">
    <source>
        <dbReference type="Proteomes" id="UP001167160"/>
    </source>
</evidence>
<keyword evidence="3" id="KW-1185">Reference proteome</keyword>
<dbReference type="EMBL" id="JAMQGM010000016">
    <property type="protein sequence ID" value="MCM2577179.1"/>
    <property type="molecule type" value="Genomic_DNA"/>
</dbReference>
<proteinExistence type="predicted"/>
<dbReference type="SUPFAM" id="SSF48613">
    <property type="entry name" value="Heme oxygenase-like"/>
    <property type="match status" value="1"/>
</dbReference>
<organism evidence="2 3">
    <name type="scientific">Streptomyces meridianus</name>
    <dbReference type="NCBI Taxonomy" id="2938945"/>
    <lineage>
        <taxon>Bacteria</taxon>
        <taxon>Bacillati</taxon>
        <taxon>Actinomycetota</taxon>
        <taxon>Actinomycetes</taxon>
        <taxon>Kitasatosporales</taxon>
        <taxon>Streptomycetaceae</taxon>
        <taxon>Streptomyces</taxon>
    </lineage>
</organism>
<protein>
    <submittedName>
        <fullName evidence="2">Iron-containing redox enzyme family protein</fullName>
    </submittedName>
</protein>
<dbReference type="InterPro" id="IPR016084">
    <property type="entry name" value="Haem_Oase-like_multi-hlx"/>
</dbReference>
<reference evidence="2" key="1">
    <citation type="journal article" date="2023" name="Int. J. Syst. Evol. Microbiol.">
        <title>Streptomyces meridianus sp. nov. isolated from brackish water of the Tagus estuary in Alcochete, Portugal.</title>
        <authorList>
            <person name="Santos J.D.N."/>
            <person name="Klimek D."/>
            <person name="Calusinska M."/>
            <person name="Lobo Da Cunha A."/>
            <person name="Catita J."/>
            <person name="Goncalves H."/>
            <person name="Gonzalez I."/>
            <person name="Reyes F."/>
            <person name="Lage O.M."/>
        </authorList>
    </citation>
    <scope>NUCLEOTIDE SEQUENCE</scope>
    <source>
        <strain evidence="2">MTZ3.1</strain>
    </source>
</reference>
<accession>A0ABT0X3R1</accession>
<gene>
    <name evidence="2" type="ORF">M1E25_07415</name>
</gene>